<dbReference type="AlphaFoldDB" id="A0A9K3J1F3"/>
<evidence type="ECO:0000313" key="2">
    <source>
        <dbReference type="Proteomes" id="UP000215914"/>
    </source>
</evidence>
<keyword evidence="2" id="KW-1185">Reference proteome</keyword>
<proteinExistence type="predicted"/>
<accession>A0A9K3J1F3</accession>
<sequence>MSFPVSNCGDLSDHIGTALELNGKTHKYSGKWTTGNNNELARSTNKSKCIHRAPESQSAYTMKRFLRLEIPVDTYPNVCALHSYILYIST</sequence>
<name>A0A9K3J1F3_HELAN</name>
<reference evidence="1" key="2">
    <citation type="submission" date="2020-06" db="EMBL/GenBank/DDBJ databases">
        <title>Helianthus annuus Genome sequencing and assembly Release 2.</title>
        <authorList>
            <person name="Gouzy J."/>
            <person name="Langlade N."/>
            <person name="Munos S."/>
        </authorList>
    </citation>
    <scope>NUCLEOTIDE SEQUENCE</scope>
    <source>
        <tissue evidence="1">Leaves</tissue>
    </source>
</reference>
<dbReference type="Gramene" id="mRNA:HanXRQr2_Chr05g0229951">
    <property type="protein sequence ID" value="mRNA:HanXRQr2_Chr05g0229951"/>
    <property type="gene ID" value="HanXRQr2_Chr05g0229951"/>
</dbReference>
<organism evidence="1 2">
    <name type="scientific">Helianthus annuus</name>
    <name type="common">Common sunflower</name>
    <dbReference type="NCBI Taxonomy" id="4232"/>
    <lineage>
        <taxon>Eukaryota</taxon>
        <taxon>Viridiplantae</taxon>
        <taxon>Streptophyta</taxon>
        <taxon>Embryophyta</taxon>
        <taxon>Tracheophyta</taxon>
        <taxon>Spermatophyta</taxon>
        <taxon>Magnoliopsida</taxon>
        <taxon>eudicotyledons</taxon>
        <taxon>Gunneridae</taxon>
        <taxon>Pentapetalae</taxon>
        <taxon>asterids</taxon>
        <taxon>campanulids</taxon>
        <taxon>Asterales</taxon>
        <taxon>Asteraceae</taxon>
        <taxon>Asteroideae</taxon>
        <taxon>Heliantheae alliance</taxon>
        <taxon>Heliantheae</taxon>
        <taxon>Helianthus</taxon>
    </lineage>
</organism>
<reference evidence="1" key="1">
    <citation type="journal article" date="2017" name="Nature">
        <title>The sunflower genome provides insights into oil metabolism, flowering and Asterid evolution.</title>
        <authorList>
            <person name="Badouin H."/>
            <person name="Gouzy J."/>
            <person name="Grassa C.J."/>
            <person name="Murat F."/>
            <person name="Staton S.E."/>
            <person name="Cottret L."/>
            <person name="Lelandais-Briere C."/>
            <person name="Owens G.L."/>
            <person name="Carrere S."/>
            <person name="Mayjonade B."/>
            <person name="Legrand L."/>
            <person name="Gill N."/>
            <person name="Kane N.C."/>
            <person name="Bowers J.E."/>
            <person name="Hubner S."/>
            <person name="Bellec A."/>
            <person name="Berard A."/>
            <person name="Berges H."/>
            <person name="Blanchet N."/>
            <person name="Boniface M.C."/>
            <person name="Brunel D."/>
            <person name="Catrice O."/>
            <person name="Chaidir N."/>
            <person name="Claudel C."/>
            <person name="Donnadieu C."/>
            <person name="Faraut T."/>
            <person name="Fievet G."/>
            <person name="Helmstetter N."/>
            <person name="King M."/>
            <person name="Knapp S.J."/>
            <person name="Lai Z."/>
            <person name="Le Paslier M.C."/>
            <person name="Lippi Y."/>
            <person name="Lorenzon L."/>
            <person name="Mandel J.R."/>
            <person name="Marage G."/>
            <person name="Marchand G."/>
            <person name="Marquand E."/>
            <person name="Bret-Mestries E."/>
            <person name="Morien E."/>
            <person name="Nambeesan S."/>
            <person name="Nguyen T."/>
            <person name="Pegot-Espagnet P."/>
            <person name="Pouilly N."/>
            <person name="Raftis F."/>
            <person name="Sallet E."/>
            <person name="Schiex T."/>
            <person name="Thomas J."/>
            <person name="Vandecasteele C."/>
            <person name="Vares D."/>
            <person name="Vear F."/>
            <person name="Vautrin S."/>
            <person name="Crespi M."/>
            <person name="Mangin B."/>
            <person name="Burke J.M."/>
            <person name="Salse J."/>
            <person name="Munos S."/>
            <person name="Vincourt P."/>
            <person name="Rieseberg L.H."/>
            <person name="Langlade N.B."/>
        </authorList>
    </citation>
    <scope>NUCLEOTIDE SEQUENCE</scope>
    <source>
        <tissue evidence="1">Leaves</tissue>
    </source>
</reference>
<gene>
    <name evidence="1" type="ORF">HanXRQr2_Chr05g0229951</name>
</gene>
<comment type="caution">
    <text evidence="1">The sequence shown here is derived from an EMBL/GenBank/DDBJ whole genome shotgun (WGS) entry which is preliminary data.</text>
</comment>
<protein>
    <submittedName>
        <fullName evidence="1">Uncharacterized protein</fullName>
    </submittedName>
</protein>
<evidence type="ECO:0000313" key="1">
    <source>
        <dbReference type="EMBL" id="KAF5807116.1"/>
    </source>
</evidence>
<dbReference type="Proteomes" id="UP000215914">
    <property type="component" value="Unassembled WGS sequence"/>
</dbReference>
<dbReference type="EMBL" id="MNCJ02000320">
    <property type="protein sequence ID" value="KAF5807116.1"/>
    <property type="molecule type" value="Genomic_DNA"/>
</dbReference>